<evidence type="ECO:0000259" key="2">
    <source>
        <dbReference type="PROSITE" id="PS50405"/>
    </source>
</evidence>
<organism evidence="3 4">
    <name type="scientific">Candidatus Paenalcaligenes intestinipullorum</name>
    <dbReference type="NCBI Taxonomy" id="2838718"/>
    <lineage>
        <taxon>Bacteria</taxon>
        <taxon>Pseudomonadati</taxon>
        <taxon>Pseudomonadota</taxon>
        <taxon>Betaproteobacteria</taxon>
        <taxon>Burkholderiales</taxon>
        <taxon>Alcaligenaceae</taxon>
        <taxon>Paenalcaligenes</taxon>
    </lineage>
</organism>
<feature type="domain" description="GST N-terminal" evidence="1">
    <location>
        <begin position="2"/>
        <end position="81"/>
    </location>
</feature>
<dbReference type="InterPro" id="IPR036249">
    <property type="entry name" value="Thioredoxin-like_sf"/>
</dbReference>
<dbReference type="InterPro" id="IPR036282">
    <property type="entry name" value="Glutathione-S-Trfase_C_sf"/>
</dbReference>
<name>A0A9D2RJ32_9BURK</name>
<dbReference type="PROSITE" id="PS50404">
    <property type="entry name" value="GST_NTER"/>
    <property type="match status" value="1"/>
</dbReference>
<sequence>MSDVILYSFRRCPYAMRARLALAASKVSCQLREVILRNKPQALLDASPKGTVPVVVLPDGQIIEESLDIMLWALTQQAAPAWLSAFSTTDQQAMLALIQENDSSFKQALDRYKYPQRHAEHDAIGAEAFAKEHRRQAAEWLQGLEQRLQRHRWLFGAEPSLADYAILPFVRQFAHTDKDWFAAQPWPALLAWLDDFLHSEIFQRVMHKYSAWEPEHTPVYFPPQA</sequence>
<dbReference type="SUPFAM" id="SSF47616">
    <property type="entry name" value="GST C-terminal domain-like"/>
    <property type="match status" value="1"/>
</dbReference>
<comment type="caution">
    <text evidence="3">The sequence shown here is derived from an EMBL/GenBank/DDBJ whole genome shotgun (WGS) entry which is preliminary data.</text>
</comment>
<dbReference type="InterPro" id="IPR050983">
    <property type="entry name" value="GST_Omega/HSP26"/>
</dbReference>
<dbReference type="InterPro" id="IPR010987">
    <property type="entry name" value="Glutathione-S-Trfase_C-like"/>
</dbReference>
<evidence type="ECO:0000259" key="1">
    <source>
        <dbReference type="PROSITE" id="PS50404"/>
    </source>
</evidence>
<dbReference type="GO" id="GO:0005737">
    <property type="term" value="C:cytoplasm"/>
    <property type="evidence" value="ECO:0007669"/>
    <property type="project" value="TreeGrafter"/>
</dbReference>
<dbReference type="PROSITE" id="PS50405">
    <property type="entry name" value="GST_CTER"/>
    <property type="match status" value="1"/>
</dbReference>
<evidence type="ECO:0000313" key="4">
    <source>
        <dbReference type="Proteomes" id="UP000823889"/>
    </source>
</evidence>
<dbReference type="InterPro" id="IPR040079">
    <property type="entry name" value="Glutathione_S-Trfase"/>
</dbReference>
<dbReference type="InterPro" id="IPR004045">
    <property type="entry name" value="Glutathione_S-Trfase_N"/>
</dbReference>
<proteinExistence type="predicted"/>
<reference evidence="3" key="1">
    <citation type="journal article" date="2021" name="PeerJ">
        <title>Extensive microbial diversity within the chicken gut microbiome revealed by metagenomics and culture.</title>
        <authorList>
            <person name="Gilroy R."/>
            <person name="Ravi A."/>
            <person name="Getino M."/>
            <person name="Pursley I."/>
            <person name="Horton D.L."/>
            <person name="Alikhan N.F."/>
            <person name="Baker D."/>
            <person name="Gharbi K."/>
            <person name="Hall N."/>
            <person name="Watson M."/>
            <person name="Adriaenssens E.M."/>
            <person name="Foster-Nyarko E."/>
            <person name="Jarju S."/>
            <person name="Secka A."/>
            <person name="Antonio M."/>
            <person name="Oren A."/>
            <person name="Chaudhuri R.R."/>
            <person name="La Ragione R."/>
            <person name="Hildebrand F."/>
            <person name="Pallen M.J."/>
        </authorList>
    </citation>
    <scope>NUCLEOTIDE SEQUENCE</scope>
    <source>
        <strain evidence="3">9264</strain>
    </source>
</reference>
<dbReference type="EMBL" id="DWUQ01000051">
    <property type="protein sequence ID" value="HJD43928.1"/>
    <property type="molecule type" value="Genomic_DNA"/>
</dbReference>
<dbReference type="SFLD" id="SFLDS00019">
    <property type="entry name" value="Glutathione_Transferase_(cytos"/>
    <property type="match status" value="1"/>
</dbReference>
<dbReference type="AlphaFoldDB" id="A0A9D2RJ32"/>
<dbReference type="Pfam" id="PF13410">
    <property type="entry name" value="GST_C_2"/>
    <property type="match status" value="1"/>
</dbReference>
<gene>
    <name evidence="3" type="ORF">H9906_02725</name>
</gene>
<protein>
    <submittedName>
        <fullName evidence="3">Glutathione S-transferase</fullName>
    </submittedName>
</protein>
<dbReference type="PROSITE" id="PS51354">
    <property type="entry name" value="GLUTAREDOXIN_2"/>
    <property type="match status" value="1"/>
</dbReference>
<dbReference type="Gene3D" id="3.40.30.10">
    <property type="entry name" value="Glutaredoxin"/>
    <property type="match status" value="1"/>
</dbReference>
<dbReference type="SFLD" id="SFLDG00358">
    <property type="entry name" value="Main_(cytGST)"/>
    <property type="match status" value="1"/>
</dbReference>
<dbReference type="Gene3D" id="1.20.1050.10">
    <property type="match status" value="1"/>
</dbReference>
<dbReference type="PANTHER" id="PTHR43968:SF6">
    <property type="entry name" value="GLUTATHIONE S-TRANSFERASE OMEGA"/>
    <property type="match status" value="1"/>
</dbReference>
<dbReference type="CDD" id="cd03196">
    <property type="entry name" value="GST_C_5"/>
    <property type="match status" value="1"/>
</dbReference>
<dbReference type="Pfam" id="PF13417">
    <property type="entry name" value="GST_N_3"/>
    <property type="match status" value="1"/>
</dbReference>
<feature type="domain" description="GST C-terminal" evidence="2">
    <location>
        <begin position="88"/>
        <end position="221"/>
    </location>
</feature>
<dbReference type="PANTHER" id="PTHR43968">
    <property type="match status" value="1"/>
</dbReference>
<evidence type="ECO:0000313" key="3">
    <source>
        <dbReference type="EMBL" id="HJD43928.1"/>
    </source>
</evidence>
<dbReference type="SUPFAM" id="SSF52833">
    <property type="entry name" value="Thioredoxin-like"/>
    <property type="match status" value="1"/>
</dbReference>
<accession>A0A9D2RJ32</accession>
<reference evidence="3" key="2">
    <citation type="submission" date="2021-04" db="EMBL/GenBank/DDBJ databases">
        <authorList>
            <person name="Gilroy R."/>
        </authorList>
    </citation>
    <scope>NUCLEOTIDE SEQUENCE</scope>
    <source>
        <strain evidence="3">9264</strain>
    </source>
</reference>
<dbReference type="Proteomes" id="UP000823889">
    <property type="component" value="Unassembled WGS sequence"/>
</dbReference>